<accession>E7RR67</accession>
<sequence length="251" mass="27686">MRKGMIWGAMTALVSVLTLCLASCSNNNDDPAETKLEINKRELGEENSKTAVLGKDLHIECEILAESKIKSIRVELIQGNAETVLMKDFNSNKNYVGVINAHFHEHLELDGKLAAGTYRFILTVTDEKGKEVSWTDELTLKAPDPNAPKIEITSPDASNNTAEAGSKFTVKAEVTVKSAVKSIELEFHGDKEYPIEVSDYNGKTGTFEFNKEITVPAEAVAGEYHLHFTVTDTDGRTNTEEFEGFKITAKK</sequence>
<keyword evidence="3" id="KW-1185">Reference proteome</keyword>
<proteinExistence type="predicted"/>
<feature type="signal peptide" evidence="1">
    <location>
        <begin position="1"/>
        <end position="28"/>
    </location>
</feature>
<evidence type="ECO:0000256" key="1">
    <source>
        <dbReference type="SAM" id="SignalP"/>
    </source>
</evidence>
<dbReference type="RefSeq" id="WP_004369833.1">
    <property type="nucleotide sequence ID" value="NZ_GL833119.1"/>
</dbReference>
<protein>
    <recommendedName>
        <fullName evidence="4">DUF4625 domain-containing protein</fullName>
    </recommendedName>
</protein>
<dbReference type="AlphaFoldDB" id="E7RR67"/>
<feature type="chain" id="PRO_5003221638" description="DUF4625 domain-containing protein" evidence="1">
    <location>
        <begin position="29"/>
        <end position="251"/>
    </location>
</feature>
<dbReference type="HOGENOM" id="CLU_063397_0_0_10"/>
<dbReference type="EMBL" id="AEPE02000005">
    <property type="protein sequence ID" value="EFZ36755.1"/>
    <property type="molecule type" value="Genomic_DNA"/>
</dbReference>
<dbReference type="InterPro" id="IPR013783">
    <property type="entry name" value="Ig-like_fold"/>
</dbReference>
<dbReference type="Proteomes" id="UP000005580">
    <property type="component" value="Unassembled WGS sequence"/>
</dbReference>
<dbReference type="STRING" id="28134.SAMN05444288_1315"/>
<dbReference type="Pfam" id="PF15418">
    <property type="entry name" value="DUF4625"/>
    <property type="match status" value="2"/>
</dbReference>
<dbReference type="eggNOG" id="COG1470">
    <property type="taxonomic scope" value="Bacteria"/>
</dbReference>
<evidence type="ECO:0000313" key="2">
    <source>
        <dbReference type="EMBL" id="EFZ36755.1"/>
    </source>
</evidence>
<name>E7RR67_9BACT</name>
<gene>
    <name evidence="2" type="ORF">HMPREF0663_11668</name>
</gene>
<keyword evidence="1" id="KW-0732">Signal</keyword>
<reference evidence="2" key="1">
    <citation type="submission" date="2011-01" db="EMBL/GenBank/DDBJ databases">
        <authorList>
            <person name="Muzny D."/>
            <person name="Qin X."/>
            <person name="Buhay C."/>
            <person name="Dugan-Rocha S."/>
            <person name="Ding Y."/>
            <person name="Chen G."/>
            <person name="Hawes A."/>
            <person name="Holder M."/>
            <person name="Jhangiani S."/>
            <person name="Johnson A."/>
            <person name="Khan Z."/>
            <person name="Li Z."/>
            <person name="Liu W."/>
            <person name="Liu X."/>
            <person name="Perez L."/>
            <person name="Shen H."/>
            <person name="Wang Q."/>
            <person name="Watt J."/>
            <person name="Xi L."/>
            <person name="Xin Y."/>
            <person name="Zhou J."/>
            <person name="Deng J."/>
            <person name="Jiang H."/>
            <person name="Liu Y."/>
            <person name="Qu J."/>
            <person name="Song X.-Z."/>
            <person name="Zhang L."/>
            <person name="Villasana D."/>
            <person name="Johnson A."/>
            <person name="Liu J."/>
            <person name="Liyanage D."/>
            <person name="Lorensuhewa L."/>
            <person name="Robinson T."/>
            <person name="Song A."/>
            <person name="Song B.-B."/>
            <person name="Dinh H."/>
            <person name="Thornton R."/>
            <person name="Coyle M."/>
            <person name="Francisco L."/>
            <person name="Jackson L."/>
            <person name="Javaid M."/>
            <person name="Korchina V."/>
            <person name="Kovar C."/>
            <person name="Mata R."/>
            <person name="Mathew T."/>
            <person name="Ngo R."/>
            <person name="Nguyen L."/>
            <person name="Nguyen N."/>
            <person name="Okwuonu G."/>
            <person name="Ongeri F."/>
            <person name="Pham C."/>
            <person name="Simmons D."/>
            <person name="Wilczek-Boney K."/>
            <person name="Hale W."/>
            <person name="Jakkamsetti A."/>
            <person name="Pham P."/>
            <person name="Ruth R."/>
            <person name="San Lucas F."/>
            <person name="Warren J."/>
            <person name="Zhang J."/>
            <person name="Zhao Z."/>
            <person name="Zhou C."/>
            <person name="Zhu D."/>
            <person name="Lee S."/>
            <person name="Bess C."/>
            <person name="Blankenburg K."/>
            <person name="Forbes L."/>
            <person name="Fu Q."/>
            <person name="Gubbala S."/>
            <person name="Hirani K."/>
            <person name="Jayaseelan J.C."/>
            <person name="Lara F."/>
            <person name="Munidasa M."/>
            <person name="Palculict T."/>
            <person name="Patil S."/>
            <person name="Pu L.-L."/>
            <person name="Saada N."/>
            <person name="Tang L."/>
            <person name="Weissenberger G."/>
            <person name="Zhu Y."/>
            <person name="Hemphill L."/>
            <person name="Shang Y."/>
            <person name="Youmans B."/>
            <person name="Ayvaz T."/>
            <person name="Ross M."/>
            <person name="Santibanez J."/>
            <person name="Aqrawi P."/>
            <person name="Gross S."/>
            <person name="Joshi V."/>
            <person name="Fowler G."/>
            <person name="Nazareth L."/>
            <person name="Reid J."/>
            <person name="Worley K."/>
            <person name="Petrosino J."/>
            <person name="Highlander S."/>
            <person name="Gibbs R."/>
        </authorList>
    </citation>
    <scope>NUCLEOTIDE SEQUENCE [LARGE SCALE GENOMIC DNA]</scope>
    <source>
        <strain evidence="2">ATCC 33269</strain>
    </source>
</reference>
<organism evidence="2 3">
    <name type="scientific">Hoylesella oralis ATCC 33269</name>
    <dbReference type="NCBI Taxonomy" id="873533"/>
    <lineage>
        <taxon>Bacteria</taxon>
        <taxon>Pseudomonadati</taxon>
        <taxon>Bacteroidota</taxon>
        <taxon>Bacteroidia</taxon>
        <taxon>Bacteroidales</taxon>
        <taxon>Prevotellaceae</taxon>
        <taxon>Hoylesella</taxon>
    </lineage>
</organism>
<dbReference type="Gene3D" id="2.60.40.10">
    <property type="entry name" value="Immunoglobulins"/>
    <property type="match status" value="1"/>
</dbReference>
<dbReference type="InterPro" id="IPR027829">
    <property type="entry name" value="DUF4625"/>
</dbReference>
<evidence type="ECO:0000313" key="3">
    <source>
        <dbReference type="Proteomes" id="UP000005580"/>
    </source>
</evidence>
<comment type="caution">
    <text evidence="2">The sequence shown here is derived from an EMBL/GenBank/DDBJ whole genome shotgun (WGS) entry which is preliminary data.</text>
</comment>
<evidence type="ECO:0008006" key="4">
    <source>
        <dbReference type="Google" id="ProtNLM"/>
    </source>
</evidence>